<feature type="compositionally biased region" description="Polar residues" evidence="1">
    <location>
        <begin position="86"/>
        <end position="95"/>
    </location>
</feature>
<feature type="compositionally biased region" description="Basic and acidic residues" evidence="1">
    <location>
        <begin position="148"/>
        <end position="157"/>
    </location>
</feature>
<proteinExistence type="predicted"/>
<dbReference type="InterPro" id="IPR018834">
    <property type="entry name" value="DNA/RNA-bd_Est1-type"/>
</dbReference>
<dbReference type="InterPro" id="IPR045153">
    <property type="entry name" value="Est1/Ebs1-like"/>
</dbReference>
<organism evidence="3 4">
    <name type="scientific">Colletotrichum karsti</name>
    <dbReference type="NCBI Taxonomy" id="1095194"/>
    <lineage>
        <taxon>Eukaryota</taxon>
        <taxon>Fungi</taxon>
        <taxon>Dikarya</taxon>
        <taxon>Ascomycota</taxon>
        <taxon>Pezizomycotina</taxon>
        <taxon>Sordariomycetes</taxon>
        <taxon>Hypocreomycetidae</taxon>
        <taxon>Glomerellales</taxon>
        <taxon>Glomerellaceae</taxon>
        <taxon>Colletotrichum</taxon>
        <taxon>Colletotrichum boninense species complex</taxon>
    </lineage>
</organism>
<dbReference type="OrthoDB" id="2017974at2759"/>
<protein>
    <submittedName>
        <fullName evidence="3">Telomerase-binding protein EST1A</fullName>
    </submittedName>
</protein>
<dbReference type="RefSeq" id="XP_038749055.1">
    <property type="nucleotide sequence ID" value="XM_038885856.1"/>
</dbReference>
<feature type="compositionally biased region" description="Basic and acidic residues" evidence="1">
    <location>
        <begin position="672"/>
        <end position="684"/>
    </location>
</feature>
<dbReference type="AlphaFoldDB" id="A0A9P6IBS4"/>
<evidence type="ECO:0000313" key="4">
    <source>
        <dbReference type="Proteomes" id="UP000781932"/>
    </source>
</evidence>
<gene>
    <name evidence="3" type="ORF">CkaCkLH20_03137</name>
</gene>
<dbReference type="InterPro" id="IPR011990">
    <property type="entry name" value="TPR-like_helical_dom_sf"/>
</dbReference>
<dbReference type="GO" id="GO:0000184">
    <property type="term" value="P:nuclear-transcribed mRNA catabolic process, nonsense-mediated decay"/>
    <property type="evidence" value="ECO:0007669"/>
    <property type="project" value="TreeGrafter"/>
</dbReference>
<sequence>MSSKPGAVDSIVNNITNYRRREEQQRRRQEAPEAAVVQIQEQCTECDAIIPAGSADDWTAHYNEKHALESGGDPDSIAKRKLLIQNHLSKNSSRGAPSRGAPPQATRDSQPGPKLPQTPADNNSNQPPRPTTSGLERPLKSPGSTRSLKRDADEKAAPPKRSRARVPTQTIGNRNPDEEFRREPTQKSGKLWNPDDDPPSRRGSKQRDGGSAEGSGTPGPARTFEPRPAEPDNTELMIKQPETRPISQEQLVAEVKGIYAGLVMVESKCIEVDNAQSSTSEDSGPKLNNEQWQALIALHRTLLHEHHDFFLASQHPSASPALRRLASKYAMPARIMAIEDDDIKDREVWTAVSRHWYSKASDKAPTTGRLYHHLAILARPNALQQLFYYTKSLCVSIPFLSARESIMTLFEPHLSGAETRIPEIDAAFIRAHVDEFIGKLDNHISRTTERWMKNGYHIGIAQGCALLEYGSESNVIMRHIKSGKAGDADVVMEGTEAGPSKKFLDALDFTARTQDVILRRVGDPNVATYVHVTLSFLDHMSKYPSAMSYIEEKMEWKRMALLLNTLLDRCASPEMVDSDAFPRPEDPPRPLPDDFAQRGLLWVDKYYPDNWFTAAKIDDEDKYFEVASMEEERRVRCLWLGRRLASSNKWLTYDEEARQFWVVAKYDHNFPEAPPRKDESRPDGDGDLGIPDAPVVHT</sequence>
<dbReference type="Pfam" id="PF10373">
    <property type="entry name" value="EST1_DNA_bind"/>
    <property type="match status" value="1"/>
</dbReference>
<feature type="domain" description="DNA/RNA-binding" evidence="2">
    <location>
        <begin position="354"/>
        <end position="417"/>
    </location>
</feature>
<reference evidence="3" key="1">
    <citation type="submission" date="2020-03" db="EMBL/GenBank/DDBJ databases">
        <authorList>
            <person name="He L."/>
        </authorList>
    </citation>
    <scope>NUCLEOTIDE SEQUENCE</scope>
    <source>
        <strain evidence="3">CkLH20</strain>
    </source>
</reference>
<name>A0A9P6IBS4_9PEZI</name>
<dbReference type="Proteomes" id="UP000781932">
    <property type="component" value="Unassembled WGS sequence"/>
</dbReference>
<reference evidence="3" key="2">
    <citation type="submission" date="2020-11" db="EMBL/GenBank/DDBJ databases">
        <title>Whole genome sequencing of Colletotrichum sp.</title>
        <authorList>
            <person name="Li H."/>
        </authorList>
    </citation>
    <scope>NUCLEOTIDE SEQUENCE</scope>
    <source>
        <strain evidence="3">CkLH20</strain>
    </source>
</reference>
<keyword evidence="4" id="KW-1185">Reference proteome</keyword>
<dbReference type="GO" id="GO:0070034">
    <property type="term" value="F:telomerase RNA binding"/>
    <property type="evidence" value="ECO:0007669"/>
    <property type="project" value="TreeGrafter"/>
</dbReference>
<feature type="region of interest" description="Disordered" evidence="1">
    <location>
        <begin position="66"/>
        <end position="243"/>
    </location>
</feature>
<feature type="region of interest" description="Disordered" evidence="1">
    <location>
        <begin position="672"/>
        <end position="698"/>
    </location>
</feature>
<comment type="caution">
    <text evidence="3">The sequence shown here is derived from an EMBL/GenBank/DDBJ whole genome shotgun (WGS) entry which is preliminary data.</text>
</comment>
<dbReference type="Gene3D" id="1.25.40.10">
    <property type="entry name" value="Tetratricopeptide repeat domain"/>
    <property type="match status" value="1"/>
</dbReference>
<feature type="region of interest" description="Disordered" evidence="1">
    <location>
        <begin position="1"/>
        <end position="33"/>
    </location>
</feature>
<dbReference type="GO" id="GO:0005697">
    <property type="term" value="C:telomerase holoenzyme complex"/>
    <property type="evidence" value="ECO:0007669"/>
    <property type="project" value="TreeGrafter"/>
</dbReference>
<feature type="compositionally biased region" description="Basic and acidic residues" evidence="1">
    <location>
        <begin position="19"/>
        <end position="31"/>
    </location>
</feature>
<evidence type="ECO:0000259" key="2">
    <source>
        <dbReference type="Pfam" id="PF10373"/>
    </source>
</evidence>
<dbReference type="SUPFAM" id="SSF48452">
    <property type="entry name" value="TPR-like"/>
    <property type="match status" value="1"/>
</dbReference>
<dbReference type="PANTHER" id="PTHR15696">
    <property type="entry name" value="SMG-7 SUPPRESSOR WITH MORPHOLOGICAL EFFECT ON GENITALIA PROTEIN 7"/>
    <property type="match status" value="1"/>
</dbReference>
<evidence type="ECO:0000256" key="1">
    <source>
        <dbReference type="SAM" id="MobiDB-lite"/>
    </source>
</evidence>
<dbReference type="GO" id="GO:0042162">
    <property type="term" value="F:telomeric DNA binding"/>
    <property type="evidence" value="ECO:0007669"/>
    <property type="project" value="TreeGrafter"/>
</dbReference>
<dbReference type="GeneID" id="62158930"/>
<feature type="compositionally biased region" description="Polar residues" evidence="1">
    <location>
        <begin position="119"/>
        <end position="134"/>
    </location>
</feature>
<evidence type="ECO:0000313" key="3">
    <source>
        <dbReference type="EMBL" id="KAF9879594.1"/>
    </source>
</evidence>
<dbReference type="EMBL" id="JAATWM020000007">
    <property type="protein sequence ID" value="KAF9879594.1"/>
    <property type="molecule type" value="Genomic_DNA"/>
</dbReference>
<dbReference type="PANTHER" id="PTHR15696:SF0">
    <property type="entry name" value="TELOMERASE-BINDING PROTEIN EST1A"/>
    <property type="match status" value="1"/>
</dbReference>
<feature type="compositionally biased region" description="Basic and acidic residues" evidence="1">
    <location>
        <begin position="175"/>
        <end position="185"/>
    </location>
</feature>
<accession>A0A9P6IBS4</accession>